<accession>A0A511M7V5</accession>
<feature type="region of interest" description="Disordered" evidence="1">
    <location>
        <begin position="165"/>
        <end position="195"/>
    </location>
</feature>
<feature type="region of interest" description="Disordered" evidence="1">
    <location>
        <begin position="20"/>
        <end position="39"/>
    </location>
</feature>
<dbReference type="EMBL" id="BJXA01000005">
    <property type="protein sequence ID" value="GEM36735.1"/>
    <property type="molecule type" value="Genomic_DNA"/>
</dbReference>
<dbReference type="Proteomes" id="UP000321424">
    <property type="component" value="Unassembled WGS sequence"/>
</dbReference>
<keyword evidence="3" id="KW-1185">Reference proteome</keyword>
<proteinExistence type="predicted"/>
<protein>
    <submittedName>
        <fullName evidence="2">Uncharacterized protein</fullName>
    </submittedName>
</protein>
<evidence type="ECO:0000313" key="3">
    <source>
        <dbReference type="Proteomes" id="UP000321424"/>
    </source>
</evidence>
<evidence type="ECO:0000256" key="1">
    <source>
        <dbReference type="SAM" id="MobiDB-lite"/>
    </source>
</evidence>
<evidence type="ECO:0000313" key="2">
    <source>
        <dbReference type="EMBL" id="GEM36735.1"/>
    </source>
</evidence>
<sequence>MHRRRNLPRIPYLGHIDMRRRIGSAEPTPGTGERTTDTRGEHARIEFEWTAVDHLVGETTTDHTADTTGATLHEAGGCPLIQLVEFGFGDLATQMFEEIRTDLAEQRTERTTQRATERVLAERFAVEAVLVPCGHLTELKQDIEDHLLAHGIEGGDHHLHHHGLEPLENELVPGGQRRLRPGRGERRSPGEPDLDHQLYQADDDHDLVFLNRATDLVARFGKLHHRFRDRLHRRVFRLIGEVLQRLHHRRIQFFRRRIRLQHILDRVLDVGHQRRQFAAGLRPRVGEREHAVLAALGPFATGDVTQAVQSFGQIDV</sequence>
<gene>
    <name evidence="2" type="ORF">NN4_12540</name>
</gene>
<name>A0A511M7V5_9NOCA</name>
<feature type="compositionally biased region" description="Basic and acidic residues" evidence="1">
    <location>
        <begin position="182"/>
        <end position="195"/>
    </location>
</feature>
<comment type="caution">
    <text evidence="2">The sequence shown here is derived from an EMBL/GenBank/DDBJ whole genome shotgun (WGS) entry which is preliminary data.</text>
</comment>
<reference evidence="2 3" key="1">
    <citation type="submission" date="2019-07" db="EMBL/GenBank/DDBJ databases">
        <title>Whole genome shotgun sequence of Nocardia ninae NBRC 108245.</title>
        <authorList>
            <person name="Hosoyama A."/>
            <person name="Uohara A."/>
            <person name="Ohji S."/>
            <person name="Ichikawa N."/>
        </authorList>
    </citation>
    <scope>NUCLEOTIDE SEQUENCE [LARGE SCALE GENOMIC DNA]</scope>
    <source>
        <strain evidence="2 3">NBRC 108245</strain>
    </source>
</reference>
<organism evidence="2 3">
    <name type="scientific">Nocardia ninae NBRC 108245</name>
    <dbReference type="NCBI Taxonomy" id="1210091"/>
    <lineage>
        <taxon>Bacteria</taxon>
        <taxon>Bacillati</taxon>
        <taxon>Actinomycetota</taxon>
        <taxon>Actinomycetes</taxon>
        <taxon>Mycobacteriales</taxon>
        <taxon>Nocardiaceae</taxon>
        <taxon>Nocardia</taxon>
    </lineage>
</organism>
<dbReference type="AlphaFoldDB" id="A0A511M7V5"/>